<keyword evidence="2 4" id="KW-0378">Hydrolase</keyword>
<dbReference type="Pfam" id="PF07859">
    <property type="entry name" value="Abhydrolase_3"/>
    <property type="match status" value="1"/>
</dbReference>
<dbReference type="RefSeq" id="WP_183389577.1">
    <property type="nucleotide sequence ID" value="NZ_JACHXM010000039.1"/>
</dbReference>
<dbReference type="Gene3D" id="3.40.50.1820">
    <property type="entry name" value="alpha/beta hydrolase"/>
    <property type="match status" value="1"/>
</dbReference>
<comment type="similarity">
    <text evidence="1">Belongs to the 'GDXG' lipolytic enzyme family.</text>
</comment>
<accession>A0A7W5C3T7</accession>
<dbReference type="AlphaFoldDB" id="A0A7W5C3T7"/>
<evidence type="ECO:0000313" key="4">
    <source>
        <dbReference type="EMBL" id="MBB3143248.1"/>
    </source>
</evidence>
<evidence type="ECO:0000313" key="5">
    <source>
        <dbReference type="Proteomes" id="UP000525987"/>
    </source>
</evidence>
<proteinExistence type="inferred from homology"/>
<feature type="domain" description="Alpha/beta hydrolase fold-3" evidence="3">
    <location>
        <begin position="69"/>
        <end position="245"/>
    </location>
</feature>
<reference evidence="4 5" key="1">
    <citation type="submission" date="2020-08" db="EMBL/GenBank/DDBJ databases">
        <title>Genomic Encyclopedia of Type Strains, Phase III (KMG-III): the genomes of soil and plant-associated and newly described type strains.</title>
        <authorList>
            <person name="Whitman W."/>
        </authorList>
    </citation>
    <scope>NUCLEOTIDE SEQUENCE [LARGE SCALE GENOMIC DNA]</scope>
    <source>
        <strain evidence="4 5">CECT 5995</strain>
    </source>
</reference>
<protein>
    <submittedName>
        <fullName evidence="4">Acetyl esterase</fullName>
        <ecNumber evidence="4">3.1.1.-</ecNumber>
    </submittedName>
</protein>
<evidence type="ECO:0000256" key="2">
    <source>
        <dbReference type="ARBA" id="ARBA00022801"/>
    </source>
</evidence>
<dbReference type="EMBL" id="JACHXM010000039">
    <property type="protein sequence ID" value="MBB3143248.1"/>
    <property type="molecule type" value="Genomic_DNA"/>
</dbReference>
<dbReference type="EC" id="3.1.1.-" evidence="4"/>
<comment type="caution">
    <text evidence="4">The sequence shown here is derived from an EMBL/GenBank/DDBJ whole genome shotgun (WGS) entry which is preliminary data.</text>
</comment>
<evidence type="ECO:0000259" key="3">
    <source>
        <dbReference type="Pfam" id="PF07859"/>
    </source>
</evidence>
<dbReference type="InterPro" id="IPR050466">
    <property type="entry name" value="Carboxylest/Gibb_receptor"/>
</dbReference>
<dbReference type="PANTHER" id="PTHR23024:SF24">
    <property type="entry name" value="ALPHA_BETA HYDROLASE FOLD-3 DOMAIN-CONTAINING PROTEIN"/>
    <property type="match status" value="1"/>
</dbReference>
<dbReference type="InterPro" id="IPR013094">
    <property type="entry name" value="AB_hydrolase_3"/>
</dbReference>
<dbReference type="GO" id="GO:0016787">
    <property type="term" value="F:hydrolase activity"/>
    <property type="evidence" value="ECO:0007669"/>
    <property type="project" value="UniProtKB-KW"/>
</dbReference>
<sequence length="272" mass="28514">MTPQAFRLAFASGLEALDGLPLAAARRHYDRLCQGFAPPLPSDLAVGDDAIAGVSVRRFRPARARDGAIVYLHGGGWTLGSVRSHQGIAASLAAGLTREVASVDYRLAPEAGYGDALADCRAVIEALAPRAVVGDSAGARLAMDALPPAWPGLLGLIYPPVGHPARQALGPDAPLLSGEEVLALWRSVAGELPPVDPGRAPARRVEVLAVEHDPLTAPLERAVVSWRADGAEVGYRRAPGLWHGALHAHAHLPAMREAWRDLCGALAARLDA</sequence>
<name>A0A7W5C3T7_9GAMM</name>
<dbReference type="PANTHER" id="PTHR23024">
    <property type="entry name" value="ARYLACETAMIDE DEACETYLASE"/>
    <property type="match status" value="1"/>
</dbReference>
<gene>
    <name evidence="4" type="ORF">FHR96_004169</name>
</gene>
<evidence type="ECO:0000256" key="1">
    <source>
        <dbReference type="ARBA" id="ARBA00010515"/>
    </source>
</evidence>
<keyword evidence="5" id="KW-1185">Reference proteome</keyword>
<dbReference type="SUPFAM" id="SSF53474">
    <property type="entry name" value="alpha/beta-Hydrolases"/>
    <property type="match status" value="1"/>
</dbReference>
<organism evidence="4 5">
    <name type="scientific">Halomonas organivorans</name>
    <dbReference type="NCBI Taxonomy" id="257772"/>
    <lineage>
        <taxon>Bacteria</taxon>
        <taxon>Pseudomonadati</taxon>
        <taxon>Pseudomonadota</taxon>
        <taxon>Gammaproteobacteria</taxon>
        <taxon>Oceanospirillales</taxon>
        <taxon>Halomonadaceae</taxon>
        <taxon>Halomonas</taxon>
    </lineage>
</organism>
<dbReference type="PROSITE" id="PS01173">
    <property type="entry name" value="LIPASE_GDXG_HIS"/>
    <property type="match status" value="1"/>
</dbReference>
<dbReference type="InterPro" id="IPR002168">
    <property type="entry name" value="Lipase_GDXG_HIS_AS"/>
</dbReference>
<dbReference type="Proteomes" id="UP000525987">
    <property type="component" value="Unassembled WGS sequence"/>
</dbReference>
<dbReference type="InterPro" id="IPR029058">
    <property type="entry name" value="AB_hydrolase_fold"/>
</dbReference>